<organism evidence="2 3">
    <name type="scientific">Noviluteimonas caseinilytica</name>
    <dbReference type="NCBI Taxonomy" id="2675101"/>
    <lineage>
        <taxon>Bacteria</taxon>
        <taxon>Pseudomonadati</taxon>
        <taxon>Pseudomonadota</taxon>
        <taxon>Gammaproteobacteria</taxon>
        <taxon>Lysobacterales</taxon>
        <taxon>Lysobacteraceae</taxon>
        <taxon>Noviluteimonas</taxon>
    </lineage>
</organism>
<dbReference type="InterPro" id="IPR011042">
    <property type="entry name" value="6-blade_b-propeller_TolB-like"/>
</dbReference>
<evidence type="ECO:0000313" key="2">
    <source>
        <dbReference type="EMBL" id="BCT91670.1"/>
    </source>
</evidence>
<protein>
    <submittedName>
        <fullName evidence="2">Glucose dehydrogenase</fullName>
    </submittedName>
</protein>
<evidence type="ECO:0000256" key="1">
    <source>
        <dbReference type="SAM" id="SignalP"/>
    </source>
</evidence>
<gene>
    <name evidence="2" type="ORF">LYSCAS_06940</name>
</gene>
<dbReference type="PANTHER" id="PTHR19328">
    <property type="entry name" value="HEDGEHOG-INTERACTING PROTEIN"/>
    <property type="match status" value="1"/>
</dbReference>
<sequence length="495" mass="54316">MKQLNTIAVALAIAVAGLCPAGTRAQDASPAISVKLVPVVDRLHLVTDINVVGNWVFICTQPGVLMRKNLASLSTHDASVFLDIRPKVGMLGARIPALAGLGYPTPGTYDERGLLGFVADPAFATNGRFWIWYSNIGQFSNPPNFFQWTVSTTQPWNMARYDHVDYLDEYKVVDGVPKFMRTLLKLKRPYFNHTGFQSLVWSPEHKTLVLGLGDGGSEYDPNNIAQDDRQLSGKLIKIDLAKLAGMDFRNTAPVATFADLAARGVPADAFKTLVKGLRNPSKVHYEQTSEPAGDGFRWIKYLANTGQDTIEFLHGFDHYGINFGFRAWEGNFPTSLAATSDDPARTIMYAVEATHLPNYYRPLVVYSHLDAATNHPHANTGSALYLGDRIPGLKGDLVFIDWITFDKSPPQGQLMYASVNRAKLQRANAVHVFNVDLSAAGLTSTQPLFFTSINTDPAGKRLFVGGFKDFQFVVNQRQAVGSTGLGGALYEVVPK</sequence>
<keyword evidence="1" id="KW-0732">Signal</keyword>
<proteinExistence type="predicted"/>
<dbReference type="RefSeq" id="WP_213435733.1">
    <property type="nucleotide sequence ID" value="NZ_AP024545.1"/>
</dbReference>
<reference evidence="2 3" key="1">
    <citation type="submission" date="2021-03" db="EMBL/GenBank/DDBJ databases">
        <title>Complete Genome Sequences of Two Lysobacter Strains Isolated from Sea Water (Lysobacter caseinilyticus) and Soil (Lysobacter helvus) in South Korea.</title>
        <authorList>
            <person name="Watanabe Y."/>
            <person name="Arakawa K."/>
        </authorList>
    </citation>
    <scope>NUCLEOTIDE SEQUENCE [LARGE SCALE GENOMIC DNA]</scope>
    <source>
        <strain evidence="2 3">KVB24</strain>
    </source>
</reference>
<dbReference type="Gene3D" id="2.120.10.30">
    <property type="entry name" value="TolB, C-terminal domain"/>
    <property type="match status" value="1"/>
</dbReference>
<dbReference type="PANTHER" id="PTHR19328:SF75">
    <property type="entry name" value="ALDOSE SUGAR DEHYDROGENASE YLII"/>
    <property type="match status" value="1"/>
</dbReference>
<accession>A0ABN6FPX5</accession>
<feature type="chain" id="PRO_5047004382" evidence="1">
    <location>
        <begin position="22"/>
        <end position="495"/>
    </location>
</feature>
<dbReference type="Proteomes" id="UP000681317">
    <property type="component" value="Chromosome"/>
</dbReference>
<dbReference type="EMBL" id="AP024545">
    <property type="protein sequence ID" value="BCT91670.1"/>
    <property type="molecule type" value="Genomic_DNA"/>
</dbReference>
<feature type="signal peptide" evidence="1">
    <location>
        <begin position="1"/>
        <end position="21"/>
    </location>
</feature>
<evidence type="ECO:0000313" key="3">
    <source>
        <dbReference type="Proteomes" id="UP000681317"/>
    </source>
</evidence>
<keyword evidence="3" id="KW-1185">Reference proteome</keyword>
<name>A0ABN6FPX5_9GAMM</name>